<keyword evidence="4 5" id="KW-0472">Membrane</keyword>
<feature type="transmembrane region" description="Helical" evidence="5">
    <location>
        <begin position="69"/>
        <end position="88"/>
    </location>
</feature>
<dbReference type="PRINTS" id="PR00259">
    <property type="entry name" value="TMFOUR"/>
</dbReference>
<protein>
    <recommendedName>
        <fullName evidence="8">Tetraspanin</fullName>
    </recommendedName>
</protein>
<evidence type="ECO:0000256" key="5">
    <source>
        <dbReference type="SAM" id="Phobius"/>
    </source>
</evidence>
<dbReference type="SUPFAM" id="SSF48652">
    <property type="entry name" value="Tetraspanin"/>
    <property type="match status" value="1"/>
</dbReference>
<comment type="caution">
    <text evidence="6">The sequence shown here is derived from an EMBL/GenBank/DDBJ whole genome shotgun (WGS) entry which is preliminary data.</text>
</comment>
<dbReference type="PANTHER" id="PTHR19282">
    <property type="entry name" value="TETRASPANIN"/>
    <property type="match status" value="1"/>
</dbReference>
<dbReference type="InterPro" id="IPR008952">
    <property type="entry name" value="Tetraspanin_EC2_sf"/>
</dbReference>
<reference evidence="6 7" key="1">
    <citation type="journal article" date="2023" name="Arcadia Sci">
        <title>De novo assembly of a long-read Amblyomma americanum tick genome.</title>
        <authorList>
            <person name="Chou S."/>
            <person name="Poskanzer K.E."/>
            <person name="Rollins M."/>
            <person name="Thuy-Boun P.S."/>
        </authorList>
    </citation>
    <scope>NUCLEOTIDE SEQUENCE [LARGE SCALE GENOMIC DNA]</scope>
    <source>
        <strain evidence="6">F_SG_1</strain>
        <tissue evidence="6">Salivary glands</tissue>
    </source>
</reference>
<feature type="transmembrane region" description="Helical" evidence="5">
    <location>
        <begin position="210"/>
        <end position="233"/>
    </location>
</feature>
<evidence type="ECO:0000313" key="6">
    <source>
        <dbReference type="EMBL" id="KAK8778573.1"/>
    </source>
</evidence>
<comment type="subcellular location">
    <subcellularLocation>
        <location evidence="1">Membrane</location>
        <topology evidence="1">Multi-pass membrane protein</topology>
    </subcellularLocation>
</comment>
<proteinExistence type="predicted"/>
<keyword evidence="7" id="KW-1185">Reference proteome</keyword>
<organism evidence="6 7">
    <name type="scientific">Amblyomma americanum</name>
    <name type="common">Lone star tick</name>
    <dbReference type="NCBI Taxonomy" id="6943"/>
    <lineage>
        <taxon>Eukaryota</taxon>
        <taxon>Metazoa</taxon>
        <taxon>Ecdysozoa</taxon>
        <taxon>Arthropoda</taxon>
        <taxon>Chelicerata</taxon>
        <taxon>Arachnida</taxon>
        <taxon>Acari</taxon>
        <taxon>Parasitiformes</taxon>
        <taxon>Ixodida</taxon>
        <taxon>Ixodoidea</taxon>
        <taxon>Ixodidae</taxon>
        <taxon>Amblyomminae</taxon>
        <taxon>Amblyomma</taxon>
    </lineage>
</organism>
<evidence type="ECO:0000256" key="2">
    <source>
        <dbReference type="ARBA" id="ARBA00022692"/>
    </source>
</evidence>
<name>A0AAQ4EVS7_AMBAM</name>
<evidence type="ECO:0000313" key="7">
    <source>
        <dbReference type="Proteomes" id="UP001321473"/>
    </source>
</evidence>
<keyword evidence="3 5" id="KW-1133">Transmembrane helix</keyword>
<keyword evidence="2 5" id="KW-0812">Transmembrane</keyword>
<dbReference type="Pfam" id="PF00335">
    <property type="entry name" value="Tetraspanin"/>
    <property type="match status" value="1"/>
</dbReference>
<sequence>MAGSSYLYISSDLSEGDAAVLSRFDLTGVLLHRIEYVVFTVGFALFIVCFCGCVGALRENSFLLKLYSLALTLLIMLHLMTGLVVFFMPGSVRKVIKETLSESLVIRYRDTVDTQNIVDSLQRQLRCCGMSYKNFRDWNKNIYFNCSLQNPSHERCSVPHSCCKGASSGPTSIYCGRNVLNMTDYDAWFIVHLASCEDAAMRYVREHAMVIGGSCLIVVILLAFVDMITNAVIDEIDIICKIYSHVQAAAVAAGAVSAEP</sequence>
<evidence type="ECO:0000256" key="1">
    <source>
        <dbReference type="ARBA" id="ARBA00004141"/>
    </source>
</evidence>
<feature type="transmembrane region" description="Helical" evidence="5">
    <location>
        <begin position="36"/>
        <end position="57"/>
    </location>
</feature>
<dbReference type="AlphaFoldDB" id="A0AAQ4EVS7"/>
<dbReference type="GO" id="GO:0005886">
    <property type="term" value="C:plasma membrane"/>
    <property type="evidence" value="ECO:0007669"/>
    <property type="project" value="TreeGrafter"/>
</dbReference>
<gene>
    <name evidence="6" type="ORF">V5799_020085</name>
</gene>
<evidence type="ECO:0000256" key="3">
    <source>
        <dbReference type="ARBA" id="ARBA00022989"/>
    </source>
</evidence>
<dbReference type="PANTHER" id="PTHR19282:SF431">
    <property type="entry name" value="TETRASPANIN 26A, ISOFORM B-RELATED"/>
    <property type="match status" value="1"/>
</dbReference>
<dbReference type="Proteomes" id="UP001321473">
    <property type="component" value="Unassembled WGS sequence"/>
</dbReference>
<dbReference type="EMBL" id="JARKHS020010603">
    <property type="protein sequence ID" value="KAK8778573.1"/>
    <property type="molecule type" value="Genomic_DNA"/>
</dbReference>
<accession>A0AAQ4EVS7</accession>
<dbReference type="InterPro" id="IPR018499">
    <property type="entry name" value="Tetraspanin/Peripherin"/>
</dbReference>
<dbReference type="Gene3D" id="1.10.1450.10">
    <property type="entry name" value="Tetraspanin"/>
    <property type="match status" value="1"/>
</dbReference>
<evidence type="ECO:0000256" key="4">
    <source>
        <dbReference type="ARBA" id="ARBA00023136"/>
    </source>
</evidence>
<evidence type="ECO:0008006" key="8">
    <source>
        <dbReference type="Google" id="ProtNLM"/>
    </source>
</evidence>